<evidence type="ECO:0000256" key="1">
    <source>
        <dbReference type="SAM" id="Phobius"/>
    </source>
</evidence>
<proteinExistence type="predicted"/>
<keyword evidence="1" id="KW-0472">Membrane</keyword>
<protein>
    <recommendedName>
        <fullName evidence="4">Transmembrane protein</fullName>
    </recommendedName>
</protein>
<evidence type="ECO:0000313" key="3">
    <source>
        <dbReference type="Proteomes" id="UP001162793"/>
    </source>
</evidence>
<evidence type="ECO:0008006" key="4">
    <source>
        <dbReference type="Google" id="ProtNLM"/>
    </source>
</evidence>
<comment type="caution">
    <text evidence="2">The sequence shown here is derived from an EMBL/GenBank/DDBJ whole genome shotgun (WGS) entry which is preliminary data.</text>
</comment>
<dbReference type="EMBL" id="JAMYWC010000011">
    <property type="protein sequence ID" value="MCP1175637.1"/>
    <property type="molecule type" value="Genomic_DNA"/>
</dbReference>
<organism evidence="2 3">
    <name type="scientific">Ralstonia chuxiongensis</name>
    <dbReference type="NCBI Taxonomy" id="2957504"/>
    <lineage>
        <taxon>Bacteria</taxon>
        <taxon>Pseudomonadati</taxon>
        <taxon>Pseudomonadota</taxon>
        <taxon>Betaproteobacteria</taxon>
        <taxon>Burkholderiales</taxon>
        <taxon>Burkholderiaceae</taxon>
        <taxon>Ralstonia</taxon>
    </lineage>
</organism>
<dbReference type="Proteomes" id="UP001162793">
    <property type="component" value="Unassembled WGS sequence"/>
</dbReference>
<reference evidence="3" key="1">
    <citation type="journal article" date="2023" name="Front. Microbiol.">
        <title>Ralstonia chuxiongensis sp. nov., Ralstonia mojiangensis sp. nov., and Ralstonia soli sp. nov., isolated from tobacco fields, are three novel species in the family Burkholderiaceae.</title>
        <authorList>
            <person name="Lu C.H."/>
            <person name="Zhang Y.Y."/>
            <person name="Jiang N."/>
            <person name="Chen W."/>
            <person name="Shao X."/>
            <person name="Zhao Z.M."/>
            <person name="Lu W.L."/>
            <person name="Hu X."/>
            <person name="Xi Y.X."/>
            <person name="Zou S.Y."/>
            <person name="Wei Q.J."/>
            <person name="Lin Z.L."/>
            <person name="Gong L."/>
            <person name="Gai X.T."/>
            <person name="Zhang L.Q."/>
            <person name="Li J.Y."/>
            <person name="Jin Y."/>
            <person name="Xia Z.Y."/>
        </authorList>
    </citation>
    <scope>NUCLEOTIDE SEQUENCE [LARGE SCALE GENOMIC DNA]</scope>
    <source>
        <strain evidence="3">21YRMH01-3</strain>
    </source>
</reference>
<feature type="transmembrane region" description="Helical" evidence="1">
    <location>
        <begin position="49"/>
        <end position="71"/>
    </location>
</feature>
<accession>A0AA42BN50</accession>
<keyword evidence="1" id="KW-1133">Transmembrane helix</keyword>
<name>A0AA42BN50_9RALS</name>
<dbReference type="RefSeq" id="WP_253542741.1">
    <property type="nucleotide sequence ID" value="NZ_JAMYWC010000011.1"/>
</dbReference>
<dbReference type="AlphaFoldDB" id="A0AA42BN50"/>
<sequence>MLKRTVKFETRTMQRFHASLLEHQAQLRASGELARQLAESRRSFWKSTFPIFVAPQVLVAGLVMGVEAYLGADIERIFTAGCVGVITTLVAFVILYPRA</sequence>
<keyword evidence="3" id="KW-1185">Reference proteome</keyword>
<feature type="transmembrane region" description="Helical" evidence="1">
    <location>
        <begin position="77"/>
        <end position="96"/>
    </location>
</feature>
<evidence type="ECO:0000313" key="2">
    <source>
        <dbReference type="EMBL" id="MCP1175637.1"/>
    </source>
</evidence>
<gene>
    <name evidence="2" type="ORF">NKG59_24995</name>
</gene>
<keyword evidence="1" id="KW-0812">Transmembrane</keyword>